<organism evidence="6 7">
    <name type="scientific">Vicia faba</name>
    <name type="common">Broad bean</name>
    <name type="synonym">Faba vulgaris</name>
    <dbReference type="NCBI Taxonomy" id="3906"/>
    <lineage>
        <taxon>Eukaryota</taxon>
        <taxon>Viridiplantae</taxon>
        <taxon>Streptophyta</taxon>
        <taxon>Embryophyta</taxon>
        <taxon>Tracheophyta</taxon>
        <taxon>Spermatophyta</taxon>
        <taxon>Magnoliopsida</taxon>
        <taxon>eudicotyledons</taxon>
        <taxon>Gunneridae</taxon>
        <taxon>Pentapetalae</taxon>
        <taxon>rosids</taxon>
        <taxon>fabids</taxon>
        <taxon>Fabales</taxon>
        <taxon>Fabaceae</taxon>
        <taxon>Papilionoideae</taxon>
        <taxon>50 kb inversion clade</taxon>
        <taxon>NPAAA clade</taxon>
        <taxon>Hologalegina</taxon>
        <taxon>IRL clade</taxon>
        <taxon>Fabeae</taxon>
        <taxon>Vicia</taxon>
    </lineage>
</organism>
<dbReference type="GO" id="GO:0005634">
    <property type="term" value="C:nucleus"/>
    <property type="evidence" value="ECO:0007669"/>
    <property type="project" value="UniProtKB-SubCell"/>
</dbReference>
<evidence type="ECO:0000256" key="1">
    <source>
        <dbReference type="ARBA" id="ARBA00004123"/>
    </source>
</evidence>
<protein>
    <recommendedName>
        <fullName evidence="5">Ethylene insensitive 3-like DNA-binding domain-containing protein</fullName>
    </recommendedName>
</protein>
<sequence>MSRAQDGILKYMLKLMEVCKARGFVYGIIPEKGKPRSMTAECLAMTEAENNRNGNSQSMLQDLQDATLGSLLSSLMQHCDPPQRKFLIGKGCSSALVADWE</sequence>
<dbReference type="Gene3D" id="1.10.3180.10">
    <property type="entry name" value="DNA-binding domain of EIN3-like"/>
    <property type="match status" value="1"/>
</dbReference>
<dbReference type="EMBL" id="OX451735">
    <property type="protein sequence ID" value="CAI8592236.1"/>
    <property type="molecule type" value="Genomic_DNA"/>
</dbReference>
<dbReference type="GO" id="GO:0003700">
    <property type="term" value="F:DNA-binding transcription factor activity"/>
    <property type="evidence" value="ECO:0007669"/>
    <property type="project" value="InterPro"/>
</dbReference>
<gene>
    <name evidence="6" type="ORF">VFH_I029320</name>
</gene>
<name>A0AAV0Z2E1_VICFA</name>
<keyword evidence="7" id="KW-1185">Reference proteome</keyword>
<dbReference type="GO" id="GO:0003677">
    <property type="term" value="F:DNA binding"/>
    <property type="evidence" value="ECO:0007669"/>
    <property type="project" value="TreeGrafter"/>
</dbReference>
<dbReference type="Pfam" id="PF04873">
    <property type="entry name" value="EIN3_DNA-bd"/>
    <property type="match status" value="1"/>
</dbReference>
<comment type="subcellular location">
    <subcellularLocation>
        <location evidence="1">Nucleus</location>
    </subcellularLocation>
</comment>
<evidence type="ECO:0000256" key="3">
    <source>
        <dbReference type="ARBA" id="ARBA00022745"/>
    </source>
</evidence>
<dbReference type="PANTHER" id="PTHR33305:SF30">
    <property type="entry name" value="ETHYLENE INSENSITIVE 3-LIKE 3 PROTEIN"/>
    <property type="match status" value="1"/>
</dbReference>
<keyword evidence="3" id="KW-0936">Ethylene signaling pathway</keyword>
<dbReference type="Proteomes" id="UP001157006">
    <property type="component" value="Chromosome 1S"/>
</dbReference>
<evidence type="ECO:0000313" key="7">
    <source>
        <dbReference type="Proteomes" id="UP001157006"/>
    </source>
</evidence>
<comment type="similarity">
    <text evidence="2">Belongs to the EIN3 family.</text>
</comment>
<dbReference type="SUPFAM" id="SSF116768">
    <property type="entry name" value="DNA-binding domain of EIN3-like"/>
    <property type="match status" value="1"/>
</dbReference>
<dbReference type="InterPro" id="IPR023278">
    <property type="entry name" value="Ethylene_insens-like_DNA-bd"/>
</dbReference>
<keyword evidence="4" id="KW-0539">Nucleus</keyword>
<dbReference type="PANTHER" id="PTHR33305">
    <property type="entry name" value="ETHYLENE INSENSITIVE 3-LIKE 2 PROTEIN"/>
    <property type="match status" value="1"/>
</dbReference>
<evidence type="ECO:0000313" key="6">
    <source>
        <dbReference type="EMBL" id="CAI8592236.1"/>
    </source>
</evidence>
<dbReference type="GO" id="GO:0009873">
    <property type="term" value="P:ethylene-activated signaling pathway"/>
    <property type="evidence" value="ECO:0007669"/>
    <property type="project" value="UniProtKB-KW"/>
</dbReference>
<evidence type="ECO:0000259" key="5">
    <source>
        <dbReference type="Pfam" id="PF04873"/>
    </source>
</evidence>
<dbReference type="InterPro" id="IPR006957">
    <property type="entry name" value="EIN3"/>
</dbReference>
<evidence type="ECO:0000256" key="4">
    <source>
        <dbReference type="ARBA" id="ARBA00023242"/>
    </source>
</evidence>
<accession>A0AAV0Z2E1</accession>
<reference evidence="6 7" key="1">
    <citation type="submission" date="2023-01" db="EMBL/GenBank/DDBJ databases">
        <authorList>
            <person name="Kreplak J."/>
        </authorList>
    </citation>
    <scope>NUCLEOTIDE SEQUENCE [LARGE SCALE GENOMIC DNA]</scope>
</reference>
<dbReference type="InterPro" id="IPR047091">
    <property type="entry name" value="EIN3-like_DNA-bd"/>
</dbReference>
<evidence type="ECO:0000256" key="2">
    <source>
        <dbReference type="ARBA" id="ARBA00009416"/>
    </source>
</evidence>
<feature type="domain" description="Ethylene insensitive 3-like DNA-binding" evidence="5">
    <location>
        <begin position="1"/>
        <end position="41"/>
    </location>
</feature>
<proteinExistence type="inferred from homology"/>
<dbReference type="AlphaFoldDB" id="A0AAV0Z2E1"/>